<dbReference type="EMBL" id="RDQH01000341">
    <property type="protein sequence ID" value="RXH75794.1"/>
    <property type="molecule type" value="Genomic_DNA"/>
</dbReference>
<proteinExistence type="predicted"/>
<dbReference type="InterPro" id="IPR024768">
    <property type="entry name" value="Marf1"/>
</dbReference>
<dbReference type="GO" id="GO:0004540">
    <property type="term" value="F:RNA nuclease activity"/>
    <property type="evidence" value="ECO:0007669"/>
    <property type="project" value="InterPro"/>
</dbReference>
<dbReference type="STRING" id="3750.A0A498I0E5"/>
<reference evidence="3 4" key="1">
    <citation type="submission" date="2018-10" db="EMBL/GenBank/DDBJ databases">
        <title>A high-quality apple genome assembly.</title>
        <authorList>
            <person name="Hu J."/>
        </authorList>
    </citation>
    <scope>NUCLEOTIDE SEQUENCE [LARGE SCALE GENOMIC DNA]</scope>
    <source>
        <strain evidence="4">cv. HFTH1</strain>
        <tissue evidence="3">Young leaf</tissue>
    </source>
</reference>
<name>A0A498I0E5_MALDO</name>
<dbReference type="PANTHER" id="PTHR14379:SF6">
    <property type="entry name" value="EMB|CAB71880.1"/>
    <property type="match status" value="1"/>
</dbReference>
<dbReference type="Pfam" id="PF01936">
    <property type="entry name" value="NYN"/>
    <property type="match status" value="1"/>
</dbReference>
<feature type="region of interest" description="Disordered" evidence="1">
    <location>
        <begin position="177"/>
        <end position="212"/>
    </location>
</feature>
<feature type="region of interest" description="Disordered" evidence="1">
    <location>
        <begin position="250"/>
        <end position="286"/>
    </location>
</feature>
<dbReference type="Proteomes" id="UP000290289">
    <property type="component" value="Chromosome 15"/>
</dbReference>
<keyword evidence="4" id="KW-1185">Reference proteome</keyword>
<dbReference type="InterPro" id="IPR021139">
    <property type="entry name" value="NYN"/>
</dbReference>
<accession>A0A498I0E5</accession>
<dbReference type="GO" id="GO:0005777">
    <property type="term" value="C:peroxisome"/>
    <property type="evidence" value="ECO:0007669"/>
    <property type="project" value="InterPro"/>
</dbReference>
<sequence length="286" mass="32028">MHRCGGVKNSADRSLLVDLMYWVSQNPPPAHLFLISGDRDFACVLHRAASIMWPWHALLTGETLAGKYYNQPPYGPYGSWYGYYKAPYSIIEQQALSQAEKLSVPLVQILSLFSRFLLAIPHILKLKSLGDGNFLVHGISTEPVSDNGDRDLNLASQLDCEDRCINVSVNRKLSVATSHEPNVEEEPCQKLEHPSNGSFTRDSDGKSHLQPSHNSFLPLMRIAQDSPSEVGYFKRIWRNWFGGRDNVSGTTSHNDHEEFCTSGDDTENKGPDSQVKQHTCVDNAVR</sequence>
<dbReference type="GO" id="GO:0010468">
    <property type="term" value="P:regulation of gene expression"/>
    <property type="evidence" value="ECO:0007669"/>
    <property type="project" value="InterPro"/>
</dbReference>
<gene>
    <name evidence="3" type="ORF">DVH24_039493</name>
</gene>
<evidence type="ECO:0000256" key="1">
    <source>
        <dbReference type="SAM" id="MobiDB-lite"/>
    </source>
</evidence>
<comment type="caution">
    <text evidence="3">The sequence shown here is derived from an EMBL/GenBank/DDBJ whole genome shotgun (WGS) entry which is preliminary data.</text>
</comment>
<dbReference type="AlphaFoldDB" id="A0A498I0E5"/>
<evidence type="ECO:0000313" key="4">
    <source>
        <dbReference type="Proteomes" id="UP000290289"/>
    </source>
</evidence>
<evidence type="ECO:0000259" key="2">
    <source>
        <dbReference type="Pfam" id="PF01936"/>
    </source>
</evidence>
<evidence type="ECO:0000313" key="3">
    <source>
        <dbReference type="EMBL" id="RXH75794.1"/>
    </source>
</evidence>
<feature type="domain" description="NYN" evidence="2">
    <location>
        <begin position="6"/>
        <end position="48"/>
    </location>
</feature>
<protein>
    <recommendedName>
        <fullName evidence="2">NYN domain-containing protein</fullName>
    </recommendedName>
</protein>
<organism evidence="3 4">
    <name type="scientific">Malus domestica</name>
    <name type="common">Apple</name>
    <name type="synonym">Pyrus malus</name>
    <dbReference type="NCBI Taxonomy" id="3750"/>
    <lineage>
        <taxon>Eukaryota</taxon>
        <taxon>Viridiplantae</taxon>
        <taxon>Streptophyta</taxon>
        <taxon>Embryophyta</taxon>
        <taxon>Tracheophyta</taxon>
        <taxon>Spermatophyta</taxon>
        <taxon>Magnoliopsida</taxon>
        <taxon>eudicotyledons</taxon>
        <taxon>Gunneridae</taxon>
        <taxon>Pentapetalae</taxon>
        <taxon>rosids</taxon>
        <taxon>fabids</taxon>
        <taxon>Rosales</taxon>
        <taxon>Rosaceae</taxon>
        <taxon>Amygdaloideae</taxon>
        <taxon>Maleae</taxon>
        <taxon>Malus</taxon>
    </lineage>
</organism>
<dbReference type="PANTHER" id="PTHR14379">
    <property type="entry name" value="LIMKAIN B LKAP"/>
    <property type="match status" value="1"/>
</dbReference>